<dbReference type="InterPro" id="IPR003959">
    <property type="entry name" value="ATPase_AAA_core"/>
</dbReference>
<dbReference type="Proteomes" id="UP000676194">
    <property type="component" value="Chromosome"/>
</dbReference>
<dbReference type="EMBL" id="CP074694">
    <property type="protein sequence ID" value="QVL33250.1"/>
    <property type="molecule type" value="Genomic_DNA"/>
</dbReference>
<evidence type="ECO:0000313" key="4">
    <source>
        <dbReference type="Proteomes" id="UP000676194"/>
    </source>
</evidence>
<dbReference type="AlphaFoldDB" id="A0A8E6EVV0"/>
<sequence>MFEFQMHLLANSDPKGFLERMGLSAEIILIGGFLMGILAGFWSKIKALLWRVISALVQRVEIHTETGHNALVAHLVAKYPRSRLYDRMYGASYEHYRNGRFGMVPYEQFGSRTMIFWKGRIPFLFSNAIESKAATAKSGSQGNNEDVAKIYSTITFFRGSLDVEHLLKEACDSSNNLSWSVASAQEQSRNRFVIHFVPNRKDEDGGHNYGSNGLAWYQQGYYRLLSHKPDELGKAPLHNGSALSNLIFPQRVKDLIKEIELWRNNSDWYRQKGIPWKRGWLLYGPPGTGKTALARAFAEDLNMPIYVYNLAEMNNYDLMKAWSEMQVNVPCIALIEDIDNVFHGRENVARRGSMFPMMMPRHHDKEGEEKDHKNPNPFAPLTFDCLLNCLDGVERADGVFTIVSTNDLSKIDPALGLPRKLPDGETEFISTRPGRIDKAVELTYMEAADKKLMARRILAEYPEAYESMLEFIDKFPTMLETPAQFQERCGQIALKEFWKEKERAEQQNQRCEKQNYCGNFVGPRMPKEAMEVPDFSTEETQLEVPRVK</sequence>
<evidence type="ECO:0000313" key="3">
    <source>
        <dbReference type="EMBL" id="QVL33250.1"/>
    </source>
</evidence>
<dbReference type="RefSeq" id="WP_213498140.1">
    <property type="nucleotide sequence ID" value="NZ_CP074694.1"/>
</dbReference>
<protein>
    <submittedName>
        <fullName evidence="3">AAA family ATPase</fullName>
    </submittedName>
</protein>
<dbReference type="Pfam" id="PF00004">
    <property type="entry name" value="AAA"/>
    <property type="match status" value="1"/>
</dbReference>
<name>A0A8E6EVV0_9BACT</name>
<dbReference type="InterPro" id="IPR050747">
    <property type="entry name" value="Mitochondrial_chaperone_BCS1"/>
</dbReference>
<reference evidence="3" key="1">
    <citation type="submission" date="2021-05" db="EMBL/GenBank/DDBJ databases">
        <title>Complete genome sequence of the cellulolytic planctomycete Telmatocola sphagniphila SP2T and characterization of the first cellulase from planctomycetes.</title>
        <authorList>
            <person name="Rakitin A.L."/>
            <person name="Beletsky A.V."/>
            <person name="Naumoff D.G."/>
            <person name="Kulichevskaya I.S."/>
            <person name="Mardanov A.V."/>
            <person name="Ravin N.V."/>
            <person name="Dedysh S.N."/>
        </authorList>
    </citation>
    <scope>NUCLEOTIDE SEQUENCE</scope>
    <source>
        <strain evidence="3">SP2T</strain>
    </source>
</reference>
<dbReference type="KEGG" id="tsph:KIH39_04860"/>
<proteinExistence type="predicted"/>
<keyword evidence="1" id="KW-0812">Transmembrane</keyword>
<dbReference type="GO" id="GO:0016887">
    <property type="term" value="F:ATP hydrolysis activity"/>
    <property type="evidence" value="ECO:0007669"/>
    <property type="project" value="InterPro"/>
</dbReference>
<dbReference type="InterPro" id="IPR027417">
    <property type="entry name" value="P-loop_NTPase"/>
</dbReference>
<dbReference type="PANTHER" id="PTHR23070">
    <property type="entry name" value="BCS1 AAA-TYPE ATPASE"/>
    <property type="match status" value="1"/>
</dbReference>
<keyword evidence="4" id="KW-1185">Reference proteome</keyword>
<dbReference type="SUPFAM" id="SSF52540">
    <property type="entry name" value="P-loop containing nucleoside triphosphate hydrolases"/>
    <property type="match status" value="1"/>
</dbReference>
<gene>
    <name evidence="3" type="ORF">KIH39_04860</name>
</gene>
<evidence type="ECO:0000256" key="1">
    <source>
        <dbReference type="SAM" id="Phobius"/>
    </source>
</evidence>
<keyword evidence="1" id="KW-0472">Membrane</keyword>
<accession>A0A8E6EVV0</accession>
<feature type="domain" description="ATPase AAA-type core" evidence="2">
    <location>
        <begin position="281"/>
        <end position="416"/>
    </location>
</feature>
<feature type="transmembrane region" description="Helical" evidence="1">
    <location>
        <begin position="21"/>
        <end position="42"/>
    </location>
</feature>
<keyword evidence="1" id="KW-1133">Transmembrane helix</keyword>
<organism evidence="3 4">
    <name type="scientific">Telmatocola sphagniphila</name>
    <dbReference type="NCBI Taxonomy" id="1123043"/>
    <lineage>
        <taxon>Bacteria</taxon>
        <taxon>Pseudomonadati</taxon>
        <taxon>Planctomycetota</taxon>
        <taxon>Planctomycetia</taxon>
        <taxon>Gemmatales</taxon>
        <taxon>Gemmataceae</taxon>
    </lineage>
</organism>
<evidence type="ECO:0000259" key="2">
    <source>
        <dbReference type="Pfam" id="PF00004"/>
    </source>
</evidence>
<dbReference type="GO" id="GO:0005524">
    <property type="term" value="F:ATP binding"/>
    <property type="evidence" value="ECO:0007669"/>
    <property type="project" value="InterPro"/>
</dbReference>
<dbReference type="Gene3D" id="3.40.50.300">
    <property type="entry name" value="P-loop containing nucleotide triphosphate hydrolases"/>
    <property type="match status" value="1"/>
</dbReference>